<reference evidence="2 3" key="1">
    <citation type="journal article" date="2016" name="Environ. Microbiol.">
        <title>Genomic resolution of a cold subsurface aquifer community provides metabolic insights for novel microbes adapted to high CO concentrations.</title>
        <authorList>
            <person name="Probst A.J."/>
            <person name="Castelle C.J."/>
            <person name="Singh A."/>
            <person name="Brown C.T."/>
            <person name="Anantharaman K."/>
            <person name="Sharon I."/>
            <person name="Hug L.A."/>
            <person name="Burstein D."/>
            <person name="Emerson J.B."/>
            <person name="Thomas B.C."/>
            <person name="Banfield J.F."/>
        </authorList>
    </citation>
    <scope>NUCLEOTIDE SEQUENCE [LARGE SCALE GENOMIC DNA]</scope>
    <source>
        <strain evidence="2">CG1_02_41_21</strain>
    </source>
</reference>
<feature type="signal peptide" evidence="1">
    <location>
        <begin position="1"/>
        <end position="24"/>
    </location>
</feature>
<keyword evidence="1" id="KW-0732">Signal</keyword>
<name>A0A1J4T6F7_9BACT</name>
<accession>A0A1J4T6F7</accession>
<evidence type="ECO:0000256" key="1">
    <source>
        <dbReference type="SAM" id="SignalP"/>
    </source>
</evidence>
<sequence>MKNFLKYTIMTLVAIIFANCSVSAQVGKKSHVSKTIGIVIENNKTIPIFIGSHSDSKESSGITGWTEIKPNDRKAFEVFPDSVLVKRKARPRLVFRITNDKANLSAGENKVLMFSKLKTIIHIGDTKAEAEAFISDQAREQGVGFATNEMVNNTTACILKNNSSVSVTFSDPGHPFYGKTLASKGSLAISATQKKLLVSTGFKDSKISIIMIEGDGPIKTAKTLPIYENSSLVTLTDDFFDLSLRESDSKVRPMKIRTNAKFDVTIEGAFDSKGNSTVYVLPGGAKGEKGKIVYLKYGENYLNLKYSYKDECSQALIVRATERSVKYLNFQSTGYLKGKFIVTVK</sequence>
<proteinExistence type="predicted"/>
<gene>
    <name evidence="2" type="ORF">AUJ35_03015</name>
</gene>
<dbReference type="AlphaFoldDB" id="A0A1J4T6F7"/>
<organism evidence="2 3">
    <name type="scientific">Candidatus Falkowbacteria bacterium CG1_02_41_21</name>
    <dbReference type="NCBI Taxonomy" id="1805147"/>
    <lineage>
        <taxon>Bacteria</taxon>
        <taxon>Candidatus Falkowiibacteriota</taxon>
    </lineage>
</organism>
<comment type="caution">
    <text evidence="2">The sequence shown here is derived from an EMBL/GenBank/DDBJ whole genome shotgun (WGS) entry which is preliminary data.</text>
</comment>
<feature type="chain" id="PRO_5012407761" evidence="1">
    <location>
        <begin position="25"/>
        <end position="345"/>
    </location>
</feature>
<dbReference type="Proteomes" id="UP000182860">
    <property type="component" value="Unassembled WGS sequence"/>
</dbReference>
<protein>
    <submittedName>
        <fullName evidence="2">Uncharacterized protein</fullName>
    </submittedName>
</protein>
<evidence type="ECO:0000313" key="3">
    <source>
        <dbReference type="Proteomes" id="UP000182860"/>
    </source>
</evidence>
<dbReference type="EMBL" id="MNUV01000055">
    <property type="protein sequence ID" value="OIO06953.1"/>
    <property type="molecule type" value="Genomic_DNA"/>
</dbReference>
<evidence type="ECO:0000313" key="2">
    <source>
        <dbReference type="EMBL" id="OIO06953.1"/>
    </source>
</evidence>